<gene>
    <name evidence="5" type="ORF">JKP88DRAFT_247605</name>
</gene>
<organism evidence="5 6">
    <name type="scientific">Tribonema minus</name>
    <dbReference type="NCBI Taxonomy" id="303371"/>
    <lineage>
        <taxon>Eukaryota</taxon>
        <taxon>Sar</taxon>
        <taxon>Stramenopiles</taxon>
        <taxon>Ochrophyta</taxon>
        <taxon>PX clade</taxon>
        <taxon>Xanthophyceae</taxon>
        <taxon>Tribonematales</taxon>
        <taxon>Tribonemataceae</taxon>
        <taxon>Tribonema</taxon>
    </lineage>
</organism>
<evidence type="ECO:0000256" key="4">
    <source>
        <dbReference type="RuleBase" id="RU003567"/>
    </source>
</evidence>
<dbReference type="Proteomes" id="UP000664859">
    <property type="component" value="Unassembled WGS sequence"/>
</dbReference>
<comment type="caution">
    <text evidence="5">The sequence shown here is derived from an EMBL/GenBank/DDBJ whole genome shotgun (WGS) entry which is preliminary data.</text>
</comment>
<dbReference type="SUPFAM" id="SSF52096">
    <property type="entry name" value="ClpP/crotonase"/>
    <property type="match status" value="1"/>
</dbReference>
<reference evidence="5" key="1">
    <citation type="submission" date="2021-02" db="EMBL/GenBank/DDBJ databases">
        <title>First Annotated Genome of the Yellow-green Alga Tribonema minus.</title>
        <authorList>
            <person name="Mahan K.M."/>
        </authorList>
    </citation>
    <scope>NUCLEOTIDE SEQUENCE</scope>
    <source>
        <strain evidence="5">UTEX B ZZ1240</strain>
    </source>
</reference>
<proteinExistence type="inferred from homology"/>
<dbReference type="AlphaFoldDB" id="A0A835YR95"/>
<accession>A0A835YR95</accession>
<evidence type="ECO:0000256" key="1">
    <source>
        <dbReference type="ARBA" id="ARBA00007039"/>
    </source>
</evidence>
<dbReference type="InterPro" id="IPR023562">
    <property type="entry name" value="ClpP/TepA"/>
</dbReference>
<dbReference type="InterPro" id="IPR029045">
    <property type="entry name" value="ClpP/crotonase-like_dom_sf"/>
</dbReference>
<protein>
    <recommendedName>
        <fullName evidence="4">ATP-dependent Clp protease proteolytic subunit</fullName>
    </recommendedName>
</protein>
<keyword evidence="2" id="KW-0963">Cytoplasm</keyword>
<dbReference type="GO" id="GO:0051117">
    <property type="term" value="F:ATPase binding"/>
    <property type="evidence" value="ECO:0007669"/>
    <property type="project" value="TreeGrafter"/>
</dbReference>
<evidence type="ECO:0000256" key="3">
    <source>
        <dbReference type="ARBA" id="ARBA00022801"/>
    </source>
</evidence>
<keyword evidence="3" id="KW-0378">Hydrolase</keyword>
<dbReference type="Gene3D" id="3.90.226.10">
    <property type="entry name" value="2-enoyl-CoA Hydratase, Chain A, domain 1"/>
    <property type="match status" value="1"/>
</dbReference>
<dbReference type="PANTHER" id="PTHR10381:SF70">
    <property type="entry name" value="ATP-DEPENDENT CLP PROTEASE PROTEOLYTIC SUBUNIT"/>
    <property type="match status" value="1"/>
</dbReference>
<keyword evidence="6" id="KW-1185">Reference proteome</keyword>
<dbReference type="GO" id="GO:0009368">
    <property type="term" value="C:endopeptidase Clp complex"/>
    <property type="evidence" value="ECO:0007669"/>
    <property type="project" value="TreeGrafter"/>
</dbReference>
<dbReference type="Pfam" id="PF00574">
    <property type="entry name" value="CLP_protease"/>
    <property type="match status" value="1"/>
</dbReference>
<evidence type="ECO:0000313" key="6">
    <source>
        <dbReference type="Proteomes" id="UP000664859"/>
    </source>
</evidence>
<dbReference type="PANTHER" id="PTHR10381">
    <property type="entry name" value="ATP-DEPENDENT CLP PROTEASE PROTEOLYTIC SUBUNIT"/>
    <property type="match status" value="1"/>
</dbReference>
<dbReference type="OrthoDB" id="2017408at2759"/>
<dbReference type="PRINTS" id="PR00127">
    <property type="entry name" value="CLPPROTEASEP"/>
</dbReference>
<comment type="similarity">
    <text evidence="1 4">Belongs to the peptidase S14 family.</text>
</comment>
<dbReference type="GO" id="GO:0004252">
    <property type="term" value="F:serine-type endopeptidase activity"/>
    <property type="evidence" value="ECO:0007669"/>
    <property type="project" value="InterPro"/>
</dbReference>
<sequence length="212" mass="23296">MSCIDLIKYGGAPLAGTATAATSPKVANADESEYGSVERRYNKIYLYTEVTSESCAMTQRAIEDATAEMQQYSTALSIPEPPRIELHIQSPGGALLPTFGLIDFIARNPVSVDSYIDAFAASAATLISVSCSRRYAYPHSIMMLHQLSGSASGKFTEMETQVKNMDLFMEMIRRIYVDHTAMNRSELNGILAKDDWFSAQNCLDRGIIDAIL</sequence>
<evidence type="ECO:0000256" key="2">
    <source>
        <dbReference type="ARBA" id="ARBA00022490"/>
    </source>
</evidence>
<evidence type="ECO:0000313" key="5">
    <source>
        <dbReference type="EMBL" id="KAG5179188.1"/>
    </source>
</evidence>
<dbReference type="GO" id="GO:0004176">
    <property type="term" value="F:ATP-dependent peptidase activity"/>
    <property type="evidence" value="ECO:0007669"/>
    <property type="project" value="InterPro"/>
</dbReference>
<dbReference type="EMBL" id="JAFCMP010000490">
    <property type="protein sequence ID" value="KAG5179188.1"/>
    <property type="molecule type" value="Genomic_DNA"/>
</dbReference>
<name>A0A835YR95_9STRA</name>
<dbReference type="InterPro" id="IPR001907">
    <property type="entry name" value="ClpP"/>
</dbReference>
<dbReference type="GO" id="GO:0006515">
    <property type="term" value="P:protein quality control for misfolded or incompletely synthesized proteins"/>
    <property type="evidence" value="ECO:0007669"/>
    <property type="project" value="TreeGrafter"/>
</dbReference>